<organism evidence="5 6">
    <name type="scientific">Diatrype stigma</name>
    <dbReference type="NCBI Taxonomy" id="117547"/>
    <lineage>
        <taxon>Eukaryota</taxon>
        <taxon>Fungi</taxon>
        <taxon>Dikarya</taxon>
        <taxon>Ascomycota</taxon>
        <taxon>Pezizomycotina</taxon>
        <taxon>Sordariomycetes</taxon>
        <taxon>Xylariomycetidae</taxon>
        <taxon>Xylariales</taxon>
        <taxon>Diatrypaceae</taxon>
        <taxon>Diatrype</taxon>
    </lineage>
</organism>
<dbReference type="Gene3D" id="2.130.10.10">
    <property type="entry name" value="YVTN repeat-like/Quinoprotein amine dehydrogenase"/>
    <property type="match status" value="1"/>
</dbReference>
<protein>
    <recommendedName>
        <fullName evidence="7">THO complex subunit 3</fullName>
    </recommendedName>
</protein>
<dbReference type="Pfam" id="PF00400">
    <property type="entry name" value="WD40"/>
    <property type="match status" value="1"/>
</dbReference>
<evidence type="ECO:0000313" key="6">
    <source>
        <dbReference type="Proteomes" id="UP001320420"/>
    </source>
</evidence>
<dbReference type="SMART" id="SM00320">
    <property type="entry name" value="WD40"/>
    <property type="match status" value="2"/>
</dbReference>
<comment type="similarity">
    <text evidence="3">Belongs to the THOC3 family.</text>
</comment>
<comment type="caution">
    <text evidence="5">The sequence shown here is derived from an EMBL/GenBank/DDBJ whole genome shotgun (WGS) entry which is preliminary data.</text>
</comment>
<dbReference type="PROSITE" id="PS00678">
    <property type="entry name" value="WD_REPEATS_1"/>
    <property type="match status" value="1"/>
</dbReference>
<dbReference type="EMBL" id="JAKJXP020000001">
    <property type="protein sequence ID" value="KAK7757824.1"/>
    <property type="molecule type" value="Genomic_DNA"/>
</dbReference>
<dbReference type="InterPro" id="IPR036322">
    <property type="entry name" value="WD40_repeat_dom_sf"/>
</dbReference>
<dbReference type="PANTHER" id="PTHR22839:SF0">
    <property type="entry name" value="THO COMPLEX SUBUNIT 3"/>
    <property type="match status" value="1"/>
</dbReference>
<dbReference type="SUPFAM" id="SSF50978">
    <property type="entry name" value="WD40 repeat-like"/>
    <property type="match status" value="1"/>
</dbReference>
<accession>A0AAN9UYA7</accession>
<sequence>MARLPAKTSVSPEKFKSMFPTLKPTIYSDPSISKAVNNDGTVKFWDVKTKSLLNEVKGLGEAFTLAWSPDGEYVIVGNKEDKLFVLSPNQDTPLSSHQQSMQTNNIAFCWSGQRIFATTGEGKTRILSFPDFEPAYRFDYKEGPDSEFMLSGHTSSCTSTEVHPGNRYVATGGTDSLICLWETNPD</sequence>
<dbReference type="InterPro" id="IPR001680">
    <property type="entry name" value="WD40_rpt"/>
</dbReference>
<keyword evidence="6" id="KW-1185">Reference proteome</keyword>
<dbReference type="AlphaFoldDB" id="A0AAN9UYA7"/>
<dbReference type="InterPro" id="IPR040132">
    <property type="entry name" value="Tex1/THOC3"/>
</dbReference>
<evidence type="ECO:0000256" key="2">
    <source>
        <dbReference type="ARBA" id="ARBA00022737"/>
    </source>
</evidence>
<evidence type="ECO:0000256" key="4">
    <source>
        <dbReference type="PROSITE-ProRule" id="PRU00221"/>
    </source>
</evidence>
<evidence type="ECO:0008006" key="7">
    <source>
        <dbReference type="Google" id="ProtNLM"/>
    </source>
</evidence>
<evidence type="ECO:0000256" key="1">
    <source>
        <dbReference type="ARBA" id="ARBA00022574"/>
    </source>
</evidence>
<keyword evidence="2" id="KW-0677">Repeat</keyword>
<dbReference type="PROSITE" id="PS50082">
    <property type="entry name" value="WD_REPEATS_2"/>
    <property type="match status" value="1"/>
</dbReference>
<dbReference type="InterPro" id="IPR019775">
    <property type="entry name" value="WD40_repeat_CS"/>
</dbReference>
<keyword evidence="1 4" id="KW-0853">WD repeat</keyword>
<feature type="repeat" description="WD" evidence="4">
    <location>
        <begin position="150"/>
        <end position="186"/>
    </location>
</feature>
<dbReference type="Proteomes" id="UP001320420">
    <property type="component" value="Unassembled WGS sequence"/>
</dbReference>
<reference evidence="5 6" key="1">
    <citation type="submission" date="2024-02" db="EMBL/GenBank/DDBJ databases">
        <title>De novo assembly and annotation of 12 fungi associated with fruit tree decline syndrome in Ontario, Canada.</title>
        <authorList>
            <person name="Sulman M."/>
            <person name="Ellouze W."/>
            <person name="Ilyukhin E."/>
        </authorList>
    </citation>
    <scope>NUCLEOTIDE SEQUENCE [LARGE SCALE GENOMIC DNA]</scope>
    <source>
        <strain evidence="5 6">M11/M66-122</strain>
    </source>
</reference>
<gene>
    <name evidence="5" type="ORF">SLS62_000202</name>
</gene>
<dbReference type="InterPro" id="IPR015943">
    <property type="entry name" value="WD40/YVTN_repeat-like_dom_sf"/>
</dbReference>
<dbReference type="PROSITE" id="PS50294">
    <property type="entry name" value="WD_REPEATS_REGION"/>
    <property type="match status" value="1"/>
</dbReference>
<dbReference type="GO" id="GO:0006406">
    <property type="term" value="P:mRNA export from nucleus"/>
    <property type="evidence" value="ECO:0007669"/>
    <property type="project" value="InterPro"/>
</dbReference>
<dbReference type="PANTHER" id="PTHR22839">
    <property type="entry name" value="THO COMPLEX SUBUNIT 3 THO3"/>
    <property type="match status" value="1"/>
</dbReference>
<dbReference type="GO" id="GO:0000445">
    <property type="term" value="C:THO complex part of transcription export complex"/>
    <property type="evidence" value="ECO:0007669"/>
    <property type="project" value="TreeGrafter"/>
</dbReference>
<proteinExistence type="inferred from homology"/>
<name>A0AAN9UYA7_9PEZI</name>
<evidence type="ECO:0000313" key="5">
    <source>
        <dbReference type="EMBL" id="KAK7757824.1"/>
    </source>
</evidence>
<evidence type="ECO:0000256" key="3">
    <source>
        <dbReference type="ARBA" id="ARBA00046343"/>
    </source>
</evidence>